<dbReference type="EMBL" id="JAHHUM010002361">
    <property type="protein sequence ID" value="KAK5604227.1"/>
    <property type="molecule type" value="Genomic_DNA"/>
</dbReference>
<dbReference type="AlphaFoldDB" id="A0AAV9R584"/>
<accession>A0AAV9R584</accession>
<gene>
    <name evidence="1" type="ORF">CRENBAI_020992</name>
</gene>
<reference evidence="1 2" key="1">
    <citation type="submission" date="2021-06" db="EMBL/GenBank/DDBJ databases">
        <authorList>
            <person name="Palmer J.M."/>
        </authorList>
    </citation>
    <scope>NUCLEOTIDE SEQUENCE [LARGE SCALE GENOMIC DNA]</scope>
    <source>
        <strain evidence="1 2">MEX-2019</strain>
        <tissue evidence="1">Muscle</tissue>
    </source>
</reference>
<comment type="caution">
    <text evidence="1">The sequence shown here is derived from an EMBL/GenBank/DDBJ whole genome shotgun (WGS) entry which is preliminary data.</text>
</comment>
<evidence type="ECO:0000313" key="1">
    <source>
        <dbReference type="EMBL" id="KAK5604227.1"/>
    </source>
</evidence>
<protein>
    <submittedName>
        <fullName evidence="1">Uncharacterized protein</fullName>
    </submittedName>
</protein>
<evidence type="ECO:0000313" key="2">
    <source>
        <dbReference type="Proteomes" id="UP001311232"/>
    </source>
</evidence>
<keyword evidence="2" id="KW-1185">Reference proteome</keyword>
<organism evidence="1 2">
    <name type="scientific">Crenichthys baileyi</name>
    <name type="common">White River springfish</name>
    <dbReference type="NCBI Taxonomy" id="28760"/>
    <lineage>
        <taxon>Eukaryota</taxon>
        <taxon>Metazoa</taxon>
        <taxon>Chordata</taxon>
        <taxon>Craniata</taxon>
        <taxon>Vertebrata</taxon>
        <taxon>Euteleostomi</taxon>
        <taxon>Actinopterygii</taxon>
        <taxon>Neopterygii</taxon>
        <taxon>Teleostei</taxon>
        <taxon>Neoteleostei</taxon>
        <taxon>Acanthomorphata</taxon>
        <taxon>Ovalentaria</taxon>
        <taxon>Atherinomorphae</taxon>
        <taxon>Cyprinodontiformes</taxon>
        <taxon>Goodeidae</taxon>
        <taxon>Crenichthys</taxon>
    </lineage>
</organism>
<proteinExistence type="predicted"/>
<name>A0AAV9R584_9TELE</name>
<sequence>MSYLQAAAALTQTVGWPLKRHPTNQRAGIQLVASLLGESPVDHSTPARRSSGELWLAAKQRCEEISLPGHQTGIRPGDE</sequence>
<dbReference type="Proteomes" id="UP001311232">
    <property type="component" value="Unassembled WGS sequence"/>
</dbReference>